<sequence length="446" mass="52933">MIDFFEIHTDNTDIIRNSYLIANDNGTLIPSKKGHESISFELGIDIIISFIRSTEANKFRRMYVSFSVHKQANNGLHNADFLSFSRAKITIKKILAYLEITEFHFHYFNVDKIELGFNYDINDEPKYLLDAMLMVGSKFFSYQNQEKNPYFKNTKSEKGTNNIIFKHYSKGRQIDKIKRLPNYELGYCQENLMRWEISIERLAKVPRLKIRELSDLFRDGAEKLIKEFMALEFARVFVFDHQSVATKQITKNSKNEQYLKKFKTKNYWYKTKTLDRDKKKYDNLPKRKNIKNLIEIQLKKELEKTAISTAFLKQKSDKTENVKTTTNKGVRRDSDSENCIVCQSLYLANNTKSKKCKVTGVDISCQKENSQFLNLVGLRFLKKYDSSNYKKLEKQFLNLSKEYVNNEEKLYYLAHNIRNKHFNTIHNRRSYEQRNYHPNQLQFSFP</sequence>
<accession>A0A1T5FDW2</accession>
<evidence type="ECO:0000313" key="1">
    <source>
        <dbReference type="EMBL" id="SKB94322.1"/>
    </source>
</evidence>
<gene>
    <name evidence="1" type="ORF">SAMN05660477_01969</name>
</gene>
<dbReference type="STRING" id="619805.SAMN05660477_01969"/>
<reference evidence="1 2" key="1">
    <citation type="submission" date="2017-02" db="EMBL/GenBank/DDBJ databases">
        <authorList>
            <person name="Peterson S.W."/>
        </authorList>
    </citation>
    <scope>NUCLEOTIDE SEQUENCE [LARGE SCALE GENOMIC DNA]</scope>
    <source>
        <strain evidence="1 2">DSM 22323</strain>
    </source>
</reference>
<evidence type="ECO:0000313" key="2">
    <source>
        <dbReference type="Proteomes" id="UP000191112"/>
    </source>
</evidence>
<dbReference type="RefSeq" id="WP_079667207.1">
    <property type="nucleotide sequence ID" value="NZ_FUYZ01000006.1"/>
</dbReference>
<dbReference type="EMBL" id="FUYZ01000006">
    <property type="protein sequence ID" value="SKB94322.1"/>
    <property type="molecule type" value="Genomic_DNA"/>
</dbReference>
<dbReference type="AlphaFoldDB" id="A0A1T5FDW2"/>
<organism evidence="1 2">
    <name type="scientific">Soonwooa buanensis</name>
    <dbReference type="NCBI Taxonomy" id="619805"/>
    <lineage>
        <taxon>Bacteria</taxon>
        <taxon>Pseudomonadati</taxon>
        <taxon>Bacteroidota</taxon>
        <taxon>Flavobacteriia</taxon>
        <taxon>Flavobacteriales</taxon>
        <taxon>Weeksellaceae</taxon>
        <taxon>Chryseobacterium group</taxon>
        <taxon>Soonwooa</taxon>
    </lineage>
</organism>
<dbReference type="Proteomes" id="UP000191112">
    <property type="component" value="Unassembled WGS sequence"/>
</dbReference>
<keyword evidence="2" id="KW-1185">Reference proteome</keyword>
<dbReference type="OrthoDB" id="795069at2"/>
<name>A0A1T5FDW2_9FLAO</name>
<protein>
    <submittedName>
        <fullName evidence="1">Uncharacterized protein</fullName>
    </submittedName>
</protein>
<proteinExistence type="predicted"/>